<organism evidence="5 6">
    <name type="scientific">Corchorus olitorius</name>
    <dbReference type="NCBI Taxonomy" id="93759"/>
    <lineage>
        <taxon>Eukaryota</taxon>
        <taxon>Viridiplantae</taxon>
        <taxon>Streptophyta</taxon>
        <taxon>Embryophyta</taxon>
        <taxon>Tracheophyta</taxon>
        <taxon>Spermatophyta</taxon>
        <taxon>Magnoliopsida</taxon>
        <taxon>eudicotyledons</taxon>
        <taxon>Gunneridae</taxon>
        <taxon>Pentapetalae</taxon>
        <taxon>rosids</taxon>
        <taxon>malvids</taxon>
        <taxon>Malvales</taxon>
        <taxon>Malvaceae</taxon>
        <taxon>Grewioideae</taxon>
        <taxon>Apeibeae</taxon>
        <taxon>Corchorus</taxon>
    </lineage>
</organism>
<name>A0A1R3G950_9ROSI</name>
<evidence type="ECO:0000313" key="5">
    <source>
        <dbReference type="EMBL" id="OMO54577.1"/>
    </source>
</evidence>
<gene>
    <name evidence="5" type="ORF">COLO4_36407</name>
</gene>
<comment type="caution">
    <text evidence="5">The sequence shown here is derived from an EMBL/GenBank/DDBJ whole genome shotgun (WGS) entry which is preliminary data.</text>
</comment>
<evidence type="ECO:0000256" key="4">
    <source>
        <dbReference type="SAM" id="MobiDB-lite"/>
    </source>
</evidence>
<reference evidence="6" key="1">
    <citation type="submission" date="2013-09" db="EMBL/GenBank/DDBJ databases">
        <title>Corchorus olitorius genome sequencing.</title>
        <authorList>
            <person name="Alam M."/>
            <person name="Haque M.S."/>
            <person name="Islam M.S."/>
            <person name="Emdad E.M."/>
            <person name="Islam M.M."/>
            <person name="Ahmed B."/>
            <person name="Halim A."/>
            <person name="Hossen Q.M.M."/>
            <person name="Hossain M.Z."/>
            <person name="Ahmed R."/>
            <person name="Khan M.M."/>
            <person name="Islam R."/>
            <person name="Rashid M.M."/>
            <person name="Khan S.A."/>
            <person name="Rahman M.S."/>
            <person name="Alam M."/>
            <person name="Yahiya A.S."/>
            <person name="Khan M.S."/>
            <person name="Azam M.S."/>
            <person name="Haque T."/>
            <person name="Lashkar M.Z.H."/>
            <person name="Akhand A.I."/>
            <person name="Morshed G."/>
            <person name="Roy S."/>
            <person name="Uddin K.S."/>
            <person name="Rabeya T."/>
            <person name="Hossain A.S."/>
            <person name="Chowdhury A."/>
            <person name="Snigdha A.R."/>
            <person name="Mortoza M.S."/>
            <person name="Matin S.A."/>
            <person name="Hoque S.M.E."/>
            <person name="Islam M.K."/>
            <person name="Roy D.K."/>
            <person name="Haider R."/>
            <person name="Moosa M.M."/>
            <person name="Elias S.M."/>
            <person name="Hasan A.M."/>
            <person name="Jahan S."/>
            <person name="Shafiuddin M."/>
            <person name="Mahmood N."/>
            <person name="Shommy N.S."/>
        </authorList>
    </citation>
    <scope>NUCLEOTIDE SEQUENCE [LARGE SCALE GENOMIC DNA]</scope>
    <source>
        <strain evidence="6">cv. O-4</strain>
    </source>
</reference>
<evidence type="ECO:0000256" key="2">
    <source>
        <dbReference type="ARBA" id="ARBA00022527"/>
    </source>
</evidence>
<evidence type="ECO:0000256" key="1">
    <source>
        <dbReference type="ARBA" id="ARBA00004370"/>
    </source>
</evidence>
<feature type="compositionally biased region" description="Polar residues" evidence="4">
    <location>
        <begin position="174"/>
        <end position="190"/>
    </location>
</feature>
<accession>A0A1R3G950</accession>
<dbReference type="OrthoDB" id="4062651at2759"/>
<dbReference type="GO" id="GO:0016020">
    <property type="term" value="C:membrane"/>
    <property type="evidence" value="ECO:0007669"/>
    <property type="project" value="UniProtKB-SubCell"/>
</dbReference>
<dbReference type="PANTHER" id="PTHR47985:SF3">
    <property type="entry name" value="SERINE_THREONINE-PROTEIN KINASE PBL21-RELATED"/>
    <property type="match status" value="1"/>
</dbReference>
<dbReference type="SUPFAM" id="SSF56112">
    <property type="entry name" value="Protein kinase-like (PK-like)"/>
    <property type="match status" value="1"/>
</dbReference>
<dbReference type="PANTHER" id="PTHR47985">
    <property type="entry name" value="OS07G0668900 PROTEIN"/>
    <property type="match status" value="1"/>
</dbReference>
<keyword evidence="2" id="KW-0723">Serine/threonine-protein kinase</keyword>
<evidence type="ECO:0000313" key="6">
    <source>
        <dbReference type="Proteomes" id="UP000187203"/>
    </source>
</evidence>
<keyword evidence="2" id="KW-0418">Kinase</keyword>
<evidence type="ECO:0000256" key="3">
    <source>
        <dbReference type="ARBA" id="ARBA00023136"/>
    </source>
</evidence>
<dbReference type="Proteomes" id="UP000187203">
    <property type="component" value="Unassembled WGS sequence"/>
</dbReference>
<dbReference type="AlphaFoldDB" id="A0A1R3G950"/>
<keyword evidence="2" id="KW-0808">Transferase</keyword>
<sequence>MSCFSCFNPRSKDIRIDIDNGSRTNSRHSADSSVSGTTRGKGSLDEHKKRSDQGNSPKGSGARSFTFRELATATRNFRETNLLGEGGFGRVYKDSSKKAGEQNLVAWSRPFLKDQKKFGLLVDPLIRGRYPRRCLNYAIAITAMCLNEEANFRPLIGDIVVALEYLASQSQNWSPDSRNVQAHSVSQVSPASPIHAEKNSLRRSISRRSSTLA</sequence>
<dbReference type="STRING" id="93759.A0A1R3G950"/>
<feature type="region of interest" description="Disordered" evidence="4">
    <location>
        <begin position="15"/>
        <end position="65"/>
    </location>
</feature>
<keyword evidence="6" id="KW-1185">Reference proteome</keyword>
<proteinExistence type="predicted"/>
<evidence type="ECO:0008006" key="7">
    <source>
        <dbReference type="Google" id="ProtNLM"/>
    </source>
</evidence>
<dbReference type="GO" id="GO:0004674">
    <property type="term" value="F:protein serine/threonine kinase activity"/>
    <property type="evidence" value="ECO:0007669"/>
    <property type="project" value="UniProtKB-KW"/>
</dbReference>
<feature type="compositionally biased region" description="Basic and acidic residues" evidence="4">
    <location>
        <begin position="42"/>
        <end position="52"/>
    </location>
</feature>
<protein>
    <recommendedName>
        <fullName evidence="7">Protein kinase domain-containing protein</fullName>
    </recommendedName>
</protein>
<keyword evidence="3" id="KW-0472">Membrane</keyword>
<dbReference type="EMBL" id="AWUE01023217">
    <property type="protein sequence ID" value="OMO54577.1"/>
    <property type="molecule type" value="Genomic_DNA"/>
</dbReference>
<feature type="region of interest" description="Disordered" evidence="4">
    <location>
        <begin position="174"/>
        <end position="213"/>
    </location>
</feature>
<comment type="subcellular location">
    <subcellularLocation>
        <location evidence="1">Membrane</location>
    </subcellularLocation>
</comment>
<feature type="compositionally biased region" description="Polar residues" evidence="4">
    <location>
        <begin position="31"/>
        <end position="40"/>
    </location>
</feature>
<dbReference type="Gene3D" id="3.30.200.20">
    <property type="entry name" value="Phosphorylase Kinase, domain 1"/>
    <property type="match status" value="1"/>
</dbReference>
<dbReference type="InterPro" id="IPR011009">
    <property type="entry name" value="Kinase-like_dom_sf"/>
</dbReference>